<proteinExistence type="predicted"/>
<dbReference type="Proteomes" id="UP001595075">
    <property type="component" value="Unassembled WGS sequence"/>
</dbReference>
<dbReference type="EMBL" id="JAZHXI010000009">
    <property type="protein sequence ID" value="KAL2068241.1"/>
    <property type="molecule type" value="Genomic_DNA"/>
</dbReference>
<reference evidence="1 2" key="1">
    <citation type="journal article" date="2024" name="Commun. Biol.">
        <title>Comparative genomic analysis of thermophilic fungi reveals convergent evolutionary adaptations and gene losses.</title>
        <authorList>
            <person name="Steindorff A.S."/>
            <person name="Aguilar-Pontes M.V."/>
            <person name="Robinson A.J."/>
            <person name="Andreopoulos B."/>
            <person name="LaButti K."/>
            <person name="Kuo A."/>
            <person name="Mondo S."/>
            <person name="Riley R."/>
            <person name="Otillar R."/>
            <person name="Haridas S."/>
            <person name="Lipzen A."/>
            <person name="Grimwood J."/>
            <person name="Schmutz J."/>
            <person name="Clum A."/>
            <person name="Reid I.D."/>
            <person name="Moisan M.C."/>
            <person name="Butler G."/>
            <person name="Nguyen T.T.M."/>
            <person name="Dewar K."/>
            <person name="Conant G."/>
            <person name="Drula E."/>
            <person name="Henrissat B."/>
            <person name="Hansel C."/>
            <person name="Singer S."/>
            <person name="Hutchinson M.I."/>
            <person name="de Vries R.P."/>
            <person name="Natvig D.O."/>
            <person name="Powell A.J."/>
            <person name="Tsang A."/>
            <person name="Grigoriev I.V."/>
        </authorList>
    </citation>
    <scope>NUCLEOTIDE SEQUENCE [LARGE SCALE GENOMIC DNA]</scope>
    <source>
        <strain evidence="1 2">CBS 494.80</strain>
    </source>
</reference>
<evidence type="ECO:0000313" key="2">
    <source>
        <dbReference type="Proteomes" id="UP001595075"/>
    </source>
</evidence>
<sequence>MDDLDSSCHCPMSNQHRNPRIKGKATIENESMLANNSSTQCQIPLANPSFRPFVISYSFIHPPIHPSIHPSIP</sequence>
<keyword evidence="2" id="KW-1185">Reference proteome</keyword>
<accession>A0ABR4CFH7</accession>
<organism evidence="1 2">
    <name type="scientific">Oculimacula yallundae</name>
    <dbReference type="NCBI Taxonomy" id="86028"/>
    <lineage>
        <taxon>Eukaryota</taxon>
        <taxon>Fungi</taxon>
        <taxon>Dikarya</taxon>
        <taxon>Ascomycota</taxon>
        <taxon>Pezizomycotina</taxon>
        <taxon>Leotiomycetes</taxon>
        <taxon>Helotiales</taxon>
        <taxon>Ploettnerulaceae</taxon>
        <taxon>Oculimacula</taxon>
    </lineage>
</organism>
<name>A0ABR4CFH7_9HELO</name>
<comment type="caution">
    <text evidence="1">The sequence shown here is derived from an EMBL/GenBank/DDBJ whole genome shotgun (WGS) entry which is preliminary data.</text>
</comment>
<protein>
    <submittedName>
        <fullName evidence="1">Uncharacterized protein</fullName>
    </submittedName>
</protein>
<evidence type="ECO:0000313" key="1">
    <source>
        <dbReference type="EMBL" id="KAL2068241.1"/>
    </source>
</evidence>
<gene>
    <name evidence="1" type="ORF">VTL71DRAFT_16339</name>
</gene>